<protein>
    <submittedName>
        <fullName evidence="1">Uncharacterized protein</fullName>
    </submittedName>
</protein>
<feature type="non-terminal residue" evidence="1">
    <location>
        <position position="171"/>
    </location>
</feature>
<accession>X0VLH8</accession>
<dbReference type="AlphaFoldDB" id="X0VLH8"/>
<organism evidence="1">
    <name type="scientific">marine sediment metagenome</name>
    <dbReference type="NCBI Taxonomy" id="412755"/>
    <lineage>
        <taxon>unclassified sequences</taxon>
        <taxon>metagenomes</taxon>
        <taxon>ecological metagenomes</taxon>
    </lineage>
</organism>
<reference evidence="1" key="1">
    <citation type="journal article" date="2014" name="Front. Microbiol.">
        <title>High frequency of phylogenetically diverse reductive dehalogenase-homologous genes in deep subseafloor sedimentary metagenomes.</title>
        <authorList>
            <person name="Kawai M."/>
            <person name="Futagami T."/>
            <person name="Toyoda A."/>
            <person name="Takaki Y."/>
            <person name="Nishi S."/>
            <person name="Hori S."/>
            <person name="Arai W."/>
            <person name="Tsubouchi T."/>
            <person name="Morono Y."/>
            <person name="Uchiyama I."/>
            <person name="Ito T."/>
            <person name="Fujiyama A."/>
            <person name="Inagaki F."/>
            <person name="Takami H."/>
        </authorList>
    </citation>
    <scope>NUCLEOTIDE SEQUENCE</scope>
    <source>
        <strain evidence="1">Expedition CK06-06</strain>
    </source>
</reference>
<dbReference type="EMBL" id="BARS01026127">
    <property type="protein sequence ID" value="GAG12027.1"/>
    <property type="molecule type" value="Genomic_DNA"/>
</dbReference>
<gene>
    <name evidence="1" type="ORF">S01H1_41210</name>
</gene>
<sequence>MAKKEMDWPDLIEQGIRYKKEFGDSERWGVYRDYYRGAFAGFAGLGEGDILPYNITFGMARATIPRVYFRNPYINVSPRLSSAGAGLDVQARLVESVDNWLIQEMNVKTAMKEGVLDAFFTDRAIWKIGYDSQYGYRPSASAIDFGLAEEESGQLSKGGKRLEHHVDVKQG</sequence>
<comment type="caution">
    <text evidence="1">The sequence shown here is derived from an EMBL/GenBank/DDBJ whole genome shotgun (WGS) entry which is preliminary data.</text>
</comment>
<name>X0VLH8_9ZZZZ</name>
<evidence type="ECO:0000313" key="1">
    <source>
        <dbReference type="EMBL" id="GAG12027.1"/>
    </source>
</evidence>
<proteinExistence type="predicted"/>